<proteinExistence type="predicted"/>
<dbReference type="Proteomes" id="UP000255534">
    <property type="component" value="Unassembled WGS sequence"/>
</dbReference>
<dbReference type="SUPFAM" id="SSF51274">
    <property type="entry name" value="Head decoration protein D (gpD, major capsid protein D)"/>
    <property type="match status" value="1"/>
</dbReference>
<sequence>MLTPLMLDDTTGKLVVWDGQKAGTAVGVLALELDGSETC</sequence>
<dbReference type="Gene3D" id="2.40.300.10">
    <property type="entry name" value="Head decoration protein D"/>
    <property type="match status" value="1"/>
</dbReference>
<name>A0A379V3F7_SALET</name>
<accession>A0A379V3F7</accession>
<evidence type="ECO:0000313" key="1">
    <source>
        <dbReference type="EMBL" id="SUG74691.1"/>
    </source>
</evidence>
<dbReference type="AlphaFoldDB" id="A0A379V3F7"/>
<reference evidence="1 2" key="1">
    <citation type="submission" date="2018-06" db="EMBL/GenBank/DDBJ databases">
        <authorList>
            <consortium name="Pathogen Informatics"/>
            <person name="Doyle S."/>
        </authorList>
    </citation>
    <scope>NUCLEOTIDE SEQUENCE [LARGE SCALE GENOMIC DNA]</scope>
    <source>
        <strain evidence="1 2">NCTC5798</strain>
    </source>
</reference>
<protein>
    <submittedName>
        <fullName evidence="1">Head decoration protein</fullName>
    </submittedName>
</protein>
<organism evidence="1 2">
    <name type="scientific">Salmonella enterica I</name>
    <dbReference type="NCBI Taxonomy" id="59201"/>
    <lineage>
        <taxon>Bacteria</taxon>
        <taxon>Pseudomonadati</taxon>
        <taxon>Pseudomonadota</taxon>
        <taxon>Gammaproteobacteria</taxon>
        <taxon>Enterobacterales</taxon>
        <taxon>Enterobacteriaceae</taxon>
        <taxon>Salmonella</taxon>
    </lineage>
</organism>
<dbReference type="InterPro" id="IPR036630">
    <property type="entry name" value="Head_decoration_D_sf"/>
</dbReference>
<gene>
    <name evidence="1" type="ORF">NCTC5798_06012</name>
</gene>
<dbReference type="EMBL" id="UGXK01000001">
    <property type="protein sequence ID" value="SUG74691.1"/>
    <property type="molecule type" value="Genomic_DNA"/>
</dbReference>
<evidence type="ECO:0000313" key="2">
    <source>
        <dbReference type="Proteomes" id="UP000255534"/>
    </source>
</evidence>